<accession>A0A226HEL3</accession>
<feature type="domain" description="CusB-like beta-barrel" evidence="4">
    <location>
        <begin position="205"/>
        <end position="279"/>
    </location>
</feature>
<dbReference type="OrthoDB" id="9784685at2"/>
<dbReference type="Pfam" id="PF25876">
    <property type="entry name" value="HH_MFP_RND"/>
    <property type="match status" value="1"/>
</dbReference>
<evidence type="ECO:0000313" key="6">
    <source>
        <dbReference type="EMBL" id="OXA92727.1"/>
    </source>
</evidence>
<evidence type="ECO:0000256" key="1">
    <source>
        <dbReference type="ARBA" id="ARBA00009477"/>
    </source>
</evidence>
<gene>
    <name evidence="6" type="ORF">B0A66_08050</name>
</gene>
<evidence type="ECO:0000259" key="5">
    <source>
        <dbReference type="Pfam" id="PF25989"/>
    </source>
</evidence>
<comment type="similarity">
    <text evidence="1">Belongs to the membrane fusion protein (MFP) (TC 8.A.1) family.</text>
</comment>
<dbReference type="Gene3D" id="1.10.287.470">
    <property type="entry name" value="Helix hairpin bin"/>
    <property type="match status" value="1"/>
</dbReference>
<dbReference type="PANTHER" id="PTHR30469">
    <property type="entry name" value="MULTIDRUG RESISTANCE PROTEIN MDTA"/>
    <property type="match status" value="1"/>
</dbReference>
<reference evidence="6 7" key="1">
    <citation type="submission" date="2016-11" db="EMBL/GenBank/DDBJ databases">
        <title>Whole genomes of Flavobacteriaceae.</title>
        <authorList>
            <person name="Stine C."/>
            <person name="Li C."/>
            <person name="Tadesse D."/>
        </authorList>
    </citation>
    <scope>NUCLEOTIDE SEQUENCE [LARGE SCALE GENOMIC DNA]</scope>
    <source>
        <strain evidence="6 7">DSM 18292</strain>
    </source>
</reference>
<sequence>MKKTIITIVIIIVALGAIGYVLNNNKKENKAKTDIVAEKNAAVSVKIASVKTEPISLDFAVNGSFLPIQELTFSAEKSGKVISVLAKEGDYVKVGQTLLTVRGDVINVSAQQAQAAYQNAKSDYSRYENAFKTGGVTKQQLDQAKLALTNAESNLQQANINVGDTKVKAPISGFINKKYIEPGSILAGMPATALFDIVNVSKLKLKVAVNENQVASLKVGNTVNITASVYPDKTFSGKITFIASKADESLNFAVEIEIANNVNNDLKAGMYGTANFGSKQQTQNLMVVPRNAFVGSVSSNEIFVAQNGVAKLRKVTAGRILGDKVEIINGLSDGETVIVTGQINLQDGNSVEIIK</sequence>
<proteinExistence type="inferred from homology"/>
<dbReference type="SUPFAM" id="SSF111369">
    <property type="entry name" value="HlyD-like secretion proteins"/>
    <property type="match status" value="1"/>
</dbReference>
<keyword evidence="2" id="KW-0175">Coiled coil</keyword>
<dbReference type="InterPro" id="IPR058792">
    <property type="entry name" value="Beta-barrel_RND_2"/>
</dbReference>
<evidence type="ECO:0000259" key="3">
    <source>
        <dbReference type="Pfam" id="PF25876"/>
    </source>
</evidence>
<feature type="domain" description="YknX-like C-terminal permuted SH3-like" evidence="5">
    <location>
        <begin position="287"/>
        <end position="352"/>
    </location>
</feature>
<organism evidence="6 7">
    <name type="scientific">Flavobacterium hercynium</name>
    <dbReference type="NCBI Taxonomy" id="387094"/>
    <lineage>
        <taxon>Bacteria</taxon>
        <taxon>Pseudomonadati</taxon>
        <taxon>Bacteroidota</taxon>
        <taxon>Flavobacteriia</taxon>
        <taxon>Flavobacteriales</taxon>
        <taxon>Flavobacteriaceae</taxon>
        <taxon>Flavobacterium</taxon>
    </lineage>
</organism>
<dbReference type="Gene3D" id="2.40.420.20">
    <property type="match status" value="1"/>
</dbReference>
<dbReference type="InterPro" id="IPR006143">
    <property type="entry name" value="RND_pump_MFP"/>
</dbReference>
<name>A0A226HEL3_9FLAO</name>
<dbReference type="AlphaFoldDB" id="A0A226HEL3"/>
<dbReference type="Pfam" id="PF25954">
    <property type="entry name" value="Beta-barrel_RND_2"/>
    <property type="match status" value="1"/>
</dbReference>
<dbReference type="NCBIfam" id="TIGR01730">
    <property type="entry name" value="RND_mfp"/>
    <property type="match status" value="1"/>
</dbReference>
<dbReference type="InterPro" id="IPR058637">
    <property type="entry name" value="YknX-like_C"/>
</dbReference>
<dbReference type="Gene3D" id="2.40.30.170">
    <property type="match status" value="1"/>
</dbReference>
<evidence type="ECO:0000313" key="7">
    <source>
        <dbReference type="Proteomes" id="UP000198345"/>
    </source>
</evidence>
<dbReference type="Pfam" id="PF25989">
    <property type="entry name" value="YknX_C"/>
    <property type="match status" value="1"/>
</dbReference>
<dbReference type="GO" id="GO:1990281">
    <property type="term" value="C:efflux pump complex"/>
    <property type="evidence" value="ECO:0007669"/>
    <property type="project" value="TreeGrafter"/>
</dbReference>
<dbReference type="GO" id="GO:0015562">
    <property type="term" value="F:efflux transmembrane transporter activity"/>
    <property type="evidence" value="ECO:0007669"/>
    <property type="project" value="TreeGrafter"/>
</dbReference>
<keyword evidence="7" id="KW-1185">Reference proteome</keyword>
<dbReference type="Gene3D" id="2.40.50.100">
    <property type="match status" value="1"/>
</dbReference>
<evidence type="ECO:0000256" key="2">
    <source>
        <dbReference type="SAM" id="Coils"/>
    </source>
</evidence>
<dbReference type="Proteomes" id="UP000198345">
    <property type="component" value="Unassembled WGS sequence"/>
</dbReference>
<protein>
    <submittedName>
        <fullName evidence="6">Efflux transporter periplasmic adaptor subunit</fullName>
    </submittedName>
</protein>
<dbReference type="EMBL" id="MUGW01000017">
    <property type="protein sequence ID" value="OXA92727.1"/>
    <property type="molecule type" value="Genomic_DNA"/>
</dbReference>
<evidence type="ECO:0000259" key="4">
    <source>
        <dbReference type="Pfam" id="PF25954"/>
    </source>
</evidence>
<feature type="coiled-coil region" evidence="2">
    <location>
        <begin position="110"/>
        <end position="161"/>
    </location>
</feature>
<dbReference type="PANTHER" id="PTHR30469:SF15">
    <property type="entry name" value="HLYD FAMILY OF SECRETION PROTEINS"/>
    <property type="match status" value="1"/>
</dbReference>
<dbReference type="InterPro" id="IPR058624">
    <property type="entry name" value="MdtA-like_HH"/>
</dbReference>
<comment type="caution">
    <text evidence="6">The sequence shown here is derived from an EMBL/GenBank/DDBJ whole genome shotgun (WGS) entry which is preliminary data.</text>
</comment>
<feature type="domain" description="Multidrug resistance protein MdtA-like alpha-helical hairpin" evidence="3">
    <location>
        <begin position="110"/>
        <end position="159"/>
    </location>
</feature>
<dbReference type="RefSeq" id="WP_089049345.1">
    <property type="nucleotide sequence ID" value="NZ_FXTV01000001.1"/>
</dbReference>